<evidence type="ECO:0000313" key="3">
    <source>
        <dbReference type="Proteomes" id="UP000824596"/>
    </source>
</evidence>
<dbReference type="AlphaFoldDB" id="A0A9P8MZ48"/>
<proteinExistence type="predicted"/>
<keyword evidence="2" id="KW-0378">Hydrolase</keyword>
<sequence>MAPNCSFVFVPGAWHRPETWDKLIAEIEPKGYKCVAVTLPSTLSDPAITFEDDVKAVQNAIVKETTLGRDVVLVVHSYGGHVGNSAIKGFAAKDSRPGRVIGLAMMATGFTVSGRCFMDGLGGKPPPEWKDDVENGFVVIVVDPREMFYHDLPEKEGTAWVSKLTKHSLKSLYEGAPYSYAGWQDVPCWFLLTTQDKALPAQAQHMFVKAAQDAGADVTVREIESSHSPMLSRPKETADFVLEAAADFERKRRN</sequence>
<dbReference type="GO" id="GO:0016787">
    <property type="term" value="F:hydrolase activity"/>
    <property type="evidence" value="ECO:0007669"/>
    <property type="project" value="UniProtKB-KW"/>
</dbReference>
<dbReference type="PANTHER" id="PTHR37017">
    <property type="entry name" value="AB HYDROLASE-1 DOMAIN-CONTAINING PROTEIN-RELATED"/>
    <property type="match status" value="1"/>
</dbReference>
<dbReference type="GeneID" id="68353534"/>
<dbReference type="PANTHER" id="PTHR37017:SF3">
    <property type="entry name" value="AB HYDROLASE-1 DOMAIN-CONTAINING PROTEIN"/>
    <property type="match status" value="1"/>
</dbReference>
<dbReference type="RefSeq" id="XP_044721490.1">
    <property type="nucleotide sequence ID" value="XM_044862876.1"/>
</dbReference>
<dbReference type="Gene3D" id="3.40.50.1820">
    <property type="entry name" value="alpha/beta hydrolase"/>
    <property type="match status" value="1"/>
</dbReference>
<dbReference type="SUPFAM" id="SSF53474">
    <property type="entry name" value="alpha/beta-Hydrolases"/>
    <property type="match status" value="1"/>
</dbReference>
<dbReference type="Pfam" id="PF12697">
    <property type="entry name" value="Abhydrolase_6"/>
    <property type="match status" value="1"/>
</dbReference>
<dbReference type="Proteomes" id="UP000824596">
    <property type="component" value="Unassembled WGS sequence"/>
</dbReference>
<organism evidence="2 3">
    <name type="scientific">Hirsutella rhossiliensis</name>
    <dbReference type="NCBI Taxonomy" id="111463"/>
    <lineage>
        <taxon>Eukaryota</taxon>
        <taxon>Fungi</taxon>
        <taxon>Dikarya</taxon>
        <taxon>Ascomycota</taxon>
        <taxon>Pezizomycotina</taxon>
        <taxon>Sordariomycetes</taxon>
        <taxon>Hypocreomycetidae</taxon>
        <taxon>Hypocreales</taxon>
        <taxon>Ophiocordycipitaceae</taxon>
        <taxon>Hirsutella</taxon>
    </lineage>
</organism>
<dbReference type="EMBL" id="JAIZPD010000004">
    <property type="protein sequence ID" value="KAH0963977.1"/>
    <property type="molecule type" value="Genomic_DNA"/>
</dbReference>
<keyword evidence="3" id="KW-1185">Reference proteome</keyword>
<dbReference type="InterPro" id="IPR029058">
    <property type="entry name" value="AB_hydrolase_fold"/>
</dbReference>
<gene>
    <name evidence="2" type="ORF">HRG_04405</name>
</gene>
<feature type="domain" description="AB hydrolase-1" evidence="1">
    <location>
        <begin position="7"/>
        <end position="239"/>
    </location>
</feature>
<dbReference type="OrthoDB" id="408373at2759"/>
<accession>A0A9P8MZ48</accession>
<name>A0A9P8MZ48_9HYPO</name>
<dbReference type="InterPro" id="IPR052897">
    <property type="entry name" value="Sec-Metab_Biosynth_Hydrolase"/>
</dbReference>
<protein>
    <submittedName>
        <fullName evidence="2">Alpha/beta hydrolase family domain-containing protein</fullName>
    </submittedName>
</protein>
<evidence type="ECO:0000259" key="1">
    <source>
        <dbReference type="Pfam" id="PF12697"/>
    </source>
</evidence>
<dbReference type="InterPro" id="IPR000073">
    <property type="entry name" value="AB_hydrolase_1"/>
</dbReference>
<comment type="caution">
    <text evidence="2">The sequence shown here is derived from an EMBL/GenBank/DDBJ whole genome shotgun (WGS) entry which is preliminary data.</text>
</comment>
<evidence type="ECO:0000313" key="2">
    <source>
        <dbReference type="EMBL" id="KAH0963977.1"/>
    </source>
</evidence>
<reference evidence="2" key="1">
    <citation type="submission" date="2021-09" db="EMBL/GenBank/DDBJ databases">
        <title>A high-quality genome of the endoparasitic fungus Hirsutella rhossiliensis with a comparison of Hirsutella genomes reveals transposable elements contributing to genome size variation.</title>
        <authorList>
            <person name="Lin R."/>
            <person name="Jiao Y."/>
            <person name="Sun X."/>
            <person name="Ling J."/>
            <person name="Xie B."/>
            <person name="Cheng X."/>
        </authorList>
    </citation>
    <scope>NUCLEOTIDE SEQUENCE</scope>
    <source>
        <strain evidence="2">HR02</strain>
    </source>
</reference>